<dbReference type="AlphaFoldDB" id="A0A1G4JTW0"/>
<dbReference type="Pfam" id="PF01975">
    <property type="entry name" value="SurE"/>
    <property type="match status" value="1"/>
</dbReference>
<keyword evidence="3" id="KW-1185">Reference proteome</keyword>
<proteinExistence type="predicted"/>
<dbReference type="GO" id="GO:0000932">
    <property type="term" value="C:P-body"/>
    <property type="evidence" value="ECO:0007669"/>
    <property type="project" value="TreeGrafter"/>
</dbReference>
<dbReference type="InterPro" id="IPR004344">
    <property type="entry name" value="TTL/TTLL_fam"/>
</dbReference>
<name>A0A1G4JTW0_9SACH</name>
<dbReference type="Gene3D" id="3.30.470.20">
    <property type="entry name" value="ATP-grasp fold, B domain"/>
    <property type="match status" value="1"/>
</dbReference>
<sequence>MHILLTNDDGPPDARASPYIRHFIQHILQSRPDWRLTVCVPDQQRSWIGKAIFVGQDAHARFAYMSRDAADDVLLGPYLQPQRSMHGARLPCISNNSIASDAIEFCLVDGTPATATDVGLHHLTTHQFDLVVSGPNVGRNSSAAYMTSSGTIGAAMEAVLTGRVRSVALSWAYFDGNKYVADHIMRSASEQSCRVIEHLLENWSPDTQLYNVNVPLLESLSSDTKAIYTSILENQWCSVYSNGFDADAGKGAGAQDQFGDVNAEGKGITFKWQPDFSKQREAIFASPVDSKNDGRAIEAGLISVTPLRAVFHQVQGLSGELTLKKKLRDVPLGDESGERIASDASGFLLLTLPSDEYIYKPLTEAIKNRLPNVQIVQSHPKTDKNTKILHYGDYEHIDMDKLVANGTYFANTYVYRKALIRKHFLAHTIHSYVVKNPESALCNAYLETFTIDVDYAEFLDDALDENWELRQELESGDKWWILKPSMSDKAQGIRVFRTIADLQTVFESFDEEPTDDEGEADPNSIVTSQLRHFIVQEYLADPLLLPSADFRKFHIRCYVTCMGDLEVYLYDRMLALFAPAPFVKLTKDYNATSSDDLACHLTNTCLQKEEQSNGNSVKELDTLEDLSASDRLKIKSQIHEITRELFLAAVTTNRMSFQPLANAFETYGLDFLVDSFMNVKILEVNAYPDFKQTGTELKGLIDELFDEITKNCIVPLFQGDKTSCEMSNFVKVLDHQSHDW</sequence>
<dbReference type="PROSITE" id="PS51221">
    <property type="entry name" value="TTL"/>
    <property type="match status" value="1"/>
</dbReference>
<dbReference type="Gene3D" id="3.40.1210.10">
    <property type="entry name" value="Survival protein SurE-like phosphatase/nucleotidase"/>
    <property type="match status" value="1"/>
</dbReference>
<dbReference type="PANTHER" id="PTHR47551">
    <property type="entry name" value="TUBULIN--TYROSINE LIGASE PBY1-RELATED"/>
    <property type="match status" value="1"/>
</dbReference>
<dbReference type="EMBL" id="LT598451">
    <property type="protein sequence ID" value="SCU94351.1"/>
    <property type="molecule type" value="Genomic_DNA"/>
</dbReference>
<dbReference type="NCBIfam" id="TIGR00087">
    <property type="entry name" value="surE"/>
    <property type="match status" value="1"/>
</dbReference>
<evidence type="ECO:0000313" key="2">
    <source>
        <dbReference type="EMBL" id="SCU94351.1"/>
    </source>
</evidence>
<protein>
    <submittedName>
        <fullName evidence="2">LANO_0E06502g1_1</fullName>
    </submittedName>
</protein>
<gene>
    <name evidence="2" type="ORF">LANO_0E06502G</name>
</gene>
<reference evidence="3" key="1">
    <citation type="submission" date="2016-03" db="EMBL/GenBank/DDBJ databases">
        <authorList>
            <person name="Devillers Hugo."/>
        </authorList>
    </citation>
    <scope>NUCLEOTIDE SEQUENCE [LARGE SCALE GENOMIC DNA]</scope>
</reference>
<feature type="domain" description="Survival protein SurE-like phosphatase/nucleotidase" evidence="1">
    <location>
        <begin position="3"/>
        <end position="236"/>
    </location>
</feature>
<dbReference type="GO" id="GO:0016787">
    <property type="term" value="F:hydrolase activity"/>
    <property type="evidence" value="ECO:0007669"/>
    <property type="project" value="InterPro"/>
</dbReference>
<evidence type="ECO:0000259" key="1">
    <source>
        <dbReference type="Pfam" id="PF01975"/>
    </source>
</evidence>
<dbReference type="OrthoDB" id="202825at2759"/>
<dbReference type="InterPro" id="IPR036523">
    <property type="entry name" value="SurE-like_sf"/>
</dbReference>
<dbReference type="Proteomes" id="UP000189911">
    <property type="component" value="Chromosome E"/>
</dbReference>
<dbReference type="Pfam" id="PF03133">
    <property type="entry name" value="TTL"/>
    <property type="match status" value="1"/>
</dbReference>
<organism evidence="2 3">
    <name type="scientific">Lachancea nothofagi CBS 11611</name>
    <dbReference type="NCBI Taxonomy" id="1266666"/>
    <lineage>
        <taxon>Eukaryota</taxon>
        <taxon>Fungi</taxon>
        <taxon>Dikarya</taxon>
        <taxon>Ascomycota</taxon>
        <taxon>Saccharomycotina</taxon>
        <taxon>Saccharomycetes</taxon>
        <taxon>Saccharomycetales</taxon>
        <taxon>Saccharomycetaceae</taxon>
        <taxon>Lachancea</taxon>
    </lineage>
</organism>
<accession>A0A1G4JTW0</accession>
<dbReference type="InterPro" id="IPR027746">
    <property type="entry name" value="TTL"/>
</dbReference>
<evidence type="ECO:0000313" key="3">
    <source>
        <dbReference type="Proteomes" id="UP000189911"/>
    </source>
</evidence>
<dbReference type="SUPFAM" id="SSF56059">
    <property type="entry name" value="Glutathione synthetase ATP-binding domain-like"/>
    <property type="match status" value="1"/>
</dbReference>
<dbReference type="SUPFAM" id="SSF64167">
    <property type="entry name" value="SurE-like"/>
    <property type="match status" value="1"/>
</dbReference>
<dbReference type="PANTHER" id="PTHR47551:SF1">
    <property type="entry name" value="TUBULIN--TYROSINE LIGASE PBY1-RELATED"/>
    <property type="match status" value="1"/>
</dbReference>
<dbReference type="InterPro" id="IPR002828">
    <property type="entry name" value="SurE-like_Pase/nucleotidase"/>
</dbReference>